<dbReference type="FunFam" id="3.20.20.80:FF:000036">
    <property type="entry name" value="Beta-galactosidase"/>
    <property type="match status" value="1"/>
</dbReference>
<dbReference type="PRINTS" id="PR00742">
    <property type="entry name" value="GLHYDRLASE35"/>
</dbReference>
<dbReference type="InterPro" id="IPR019801">
    <property type="entry name" value="Glyco_hydro_35_CS"/>
</dbReference>
<comment type="catalytic activity">
    <reaction evidence="5">
        <text>Hydrolysis of terminal non-reducing beta-D-galactose residues in beta-D-galactosides.</text>
        <dbReference type="EC" id="3.2.1.23"/>
    </reaction>
</comment>
<dbReference type="InterPro" id="IPR048912">
    <property type="entry name" value="BetaGal1-like_ABD1"/>
</dbReference>
<dbReference type="Gene3D" id="3.20.20.80">
    <property type="entry name" value="Glycosidases"/>
    <property type="match status" value="1"/>
</dbReference>
<dbReference type="KEGG" id="lak:106156331"/>
<dbReference type="Pfam" id="PF01301">
    <property type="entry name" value="Glyco_hydro_35"/>
    <property type="match status" value="1"/>
</dbReference>
<dbReference type="EC" id="3.2.1.23" evidence="5"/>
<dbReference type="InParanoid" id="A0A1S3HLK7"/>
<evidence type="ECO:0000256" key="7">
    <source>
        <dbReference type="SAM" id="Phobius"/>
    </source>
</evidence>
<dbReference type="PANTHER" id="PTHR23421">
    <property type="entry name" value="BETA-GALACTOSIDASE RELATED"/>
    <property type="match status" value="1"/>
</dbReference>
<dbReference type="InterPro" id="IPR031330">
    <property type="entry name" value="Gly_Hdrlase_35_cat"/>
</dbReference>
<dbReference type="Proteomes" id="UP000085678">
    <property type="component" value="Unplaced"/>
</dbReference>
<dbReference type="InterPro" id="IPR048913">
    <property type="entry name" value="BetaGal_gal-bd"/>
</dbReference>
<comment type="similarity">
    <text evidence="1 6">Belongs to the glycosyl hydrolase 35 family.</text>
</comment>
<feature type="domain" description="Beta-galactosidase galactose-binding" evidence="10">
    <location>
        <begin position="556"/>
        <end position="616"/>
    </location>
</feature>
<evidence type="ECO:0000256" key="2">
    <source>
        <dbReference type="ARBA" id="ARBA00022801"/>
    </source>
</evidence>
<dbReference type="STRING" id="7574.A0A1S3HLK7"/>
<feature type="active site" description="Proton donor" evidence="4">
    <location>
        <position position="197"/>
    </location>
</feature>
<dbReference type="InterPro" id="IPR008979">
    <property type="entry name" value="Galactose-bd-like_sf"/>
</dbReference>
<dbReference type="Gene3D" id="2.60.120.260">
    <property type="entry name" value="Galactose-binding domain-like"/>
    <property type="match status" value="2"/>
</dbReference>
<evidence type="ECO:0000256" key="1">
    <source>
        <dbReference type="ARBA" id="ARBA00009809"/>
    </source>
</evidence>
<dbReference type="PROSITE" id="PS01182">
    <property type="entry name" value="GLYCOSYL_HYDROL_F35"/>
    <property type="match status" value="1"/>
</dbReference>
<sequence>MNIYKMRPQHKQRVIAVVLVLFIGLTYWCWPGRRRTMGERTGLETKYKKFYLDGKPLRILSGAVHYFRVVPEYWADRLMKLKSCGLNTVETYVPWNLHEEIKGNYKFDGMLDLRKYILLAKKLGLYVIFRPGPFICSEWDFGGLPSWLLHDPHMRVRSTYQPFMDAVDSYFSQLIPLVADLQYTKGGPIIAVQIENEYGSFSNDINYMEFVKTTMEKYGIVELMFTSDNDMGIDKGSMPGVLVTANFNELHVAEGLFNQIRKTNPEWPLMAMEFWPGWFDHWGEEHHKYSEEKTETVLRYILKNDGSVNFYMFHGGTNFGFMNGANGPPYAPTITSYDYDAPLNERGGLTNKYAKIKEIFEEMIPSEIPHPLPELPSSAHLGTMGYGTVKMTRYMPLDSMLTYVESVHSKEVIPMEFLDINNGGGQGYGFILYRKSVTSGGTLKITGHVRDRAVVLFDGNEEGVIDCYKPDQIVEVKVSKMGMLDILVENLGRVNYADGKSGVLDDQRKGLVEPVNLGDTKLEGWSIYPLEFKKKFLRNIVSSPKWTKFDREFQGPAIFRGTFFIHEESARDTYINMVGWKKGVVFVNGFNLGRYWEKGPQGTLYLPGPLLKKGDNEILVFELHKPNSVVILDNHPVLGS</sequence>
<protein>
    <recommendedName>
        <fullName evidence="5">Beta-galactosidase</fullName>
        <ecNumber evidence="5">3.2.1.23</ecNumber>
    </recommendedName>
</protein>
<dbReference type="GO" id="GO:0005975">
    <property type="term" value="P:carbohydrate metabolic process"/>
    <property type="evidence" value="ECO:0007669"/>
    <property type="project" value="InterPro"/>
</dbReference>
<gene>
    <name evidence="12" type="primary">LOC106156331</name>
</gene>
<keyword evidence="7" id="KW-0812">Transmembrane</keyword>
<dbReference type="InterPro" id="IPR026283">
    <property type="entry name" value="B-gal_1-like"/>
</dbReference>
<feature type="domain" description="Glycoside hydrolase 35 catalytic" evidence="8">
    <location>
        <begin position="50"/>
        <end position="362"/>
    </location>
</feature>
<evidence type="ECO:0000259" key="8">
    <source>
        <dbReference type="Pfam" id="PF01301"/>
    </source>
</evidence>
<organism evidence="11 12">
    <name type="scientific">Lingula anatina</name>
    <name type="common">Brachiopod</name>
    <name type="synonym">Lingula unguis</name>
    <dbReference type="NCBI Taxonomy" id="7574"/>
    <lineage>
        <taxon>Eukaryota</taxon>
        <taxon>Metazoa</taxon>
        <taxon>Spiralia</taxon>
        <taxon>Lophotrochozoa</taxon>
        <taxon>Brachiopoda</taxon>
        <taxon>Linguliformea</taxon>
        <taxon>Lingulata</taxon>
        <taxon>Lingulida</taxon>
        <taxon>Linguloidea</taxon>
        <taxon>Lingulidae</taxon>
        <taxon>Lingula</taxon>
    </lineage>
</organism>
<dbReference type="SUPFAM" id="SSF51445">
    <property type="entry name" value="(Trans)glycosidases"/>
    <property type="match status" value="1"/>
</dbReference>
<keyword evidence="11" id="KW-1185">Reference proteome</keyword>
<reference evidence="12" key="1">
    <citation type="journal article" date="2015" name="Nat. Commun.">
        <title>The Lingula genome provides insights into brachiopod evolution and the origin of phosphate biomineralization.</title>
        <authorList>
            <person name="Luo Y.J."/>
            <person name="Takeuchi T."/>
            <person name="Koyanagi R."/>
            <person name="Yamada L."/>
            <person name="Kanda M."/>
            <person name="Khalturina M."/>
            <person name="Fujie M."/>
            <person name="Yamasaki S.I."/>
            <person name="Endo K."/>
            <person name="Satoh N."/>
        </authorList>
    </citation>
    <scope>NUCLEOTIDE SEQUENCE</scope>
</reference>
<name>A0A1S3HLK7_LINAN</name>
<keyword evidence="7" id="KW-0472">Membrane</keyword>
<evidence type="ECO:0000256" key="3">
    <source>
        <dbReference type="ARBA" id="ARBA00023295"/>
    </source>
</evidence>
<dbReference type="GO" id="GO:0004565">
    <property type="term" value="F:beta-galactosidase activity"/>
    <property type="evidence" value="ECO:0007669"/>
    <property type="project" value="UniProtKB-EC"/>
</dbReference>
<dbReference type="PIRSF" id="PIRSF006336">
    <property type="entry name" value="B-gal"/>
    <property type="match status" value="1"/>
</dbReference>
<evidence type="ECO:0000313" key="11">
    <source>
        <dbReference type="Proteomes" id="UP000085678"/>
    </source>
</evidence>
<evidence type="ECO:0000256" key="6">
    <source>
        <dbReference type="RuleBase" id="RU003679"/>
    </source>
</evidence>
<evidence type="ECO:0000313" key="12">
    <source>
        <dbReference type="RefSeq" id="XP_013386988.1"/>
    </source>
</evidence>
<feature type="domain" description="Beta-galactosidase 1-like first all-beta" evidence="9">
    <location>
        <begin position="425"/>
        <end position="531"/>
    </location>
</feature>
<dbReference type="OrthoDB" id="1657402at2759"/>
<feature type="active site" description="Nucleophile" evidence="4">
    <location>
        <position position="273"/>
    </location>
</feature>
<keyword evidence="2 5" id="KW-0378">Hydrolase</keyword>
<dbReference type="InterPro" id="IPR001944">
    <property type="entry name" value="Glycoside_Hdrlase_35"/>
</dbReference>
<evidence type="ECO:0000256" key="4">
    <source>
        <dbReference type="PIRSR" id="PIRSR006336-1"/>
    </source>
</evidence>
<accession>A0A1S3HLK7</accession>
<keyword evidence="7" id="KW-1133">Transmembrane helix</keyword>
<feature type="transmembrane region" description="Helical" evidence="7">
    <location>
        <begin position="12"/>
        <end position="30"/>
    </location>
</feature>
<keyword evidence="3 5" id="KW-0326">Glycosidase</keyword>
<dbReference type="RefSeq" id="XP_013386988.1">
    <property type="nucleotide sequence ID" value="XM_013531534.1"/>
</dbReference>
<dbReference type="AlphaFoldDB" id="A0A1S3HLK7"/>
<reference evidence="12" key="2">
    <citation type="submission" date="2025-08" db="UniProtKB">
        <authorList>
            <consortium name="RefSeq"/>
        </authorList>
    </citation>
    <scope>IDENTIFICATION</scope>
</reference>
<evidence type="ECO:0000259" key="9">
    <source>
        <dbReference type="Pfam" id="PF21317"/>
    </source>
</evidence>
<dbReference type="FunFam" id="2.60.120.260:FF:000049">
    <property type="entry name" value="Beta-galactosidase"/>
    <property type="match status" value="1"/>
</dbReference>
<evidence type="ECO:0000259" key="10">
    <source>
        <dbReference type="Pfam" id="PF21467"/>
    </source>
</evidence>
<evidence type="ECO:0000256" key="5">
    <source>
        <dbReference type="RuleBase" id="RU000675"/>
    </source>
</evidence>
<dbReference type="Pfam" id="PF21467">
    <property type="entry name" value="BetaGal_gal-bd"/>
    <property type="match status" value="1"/>
</dbReference>
<proteinExistence type="inferred from homology"/>
<dbReference type="InterPro" id="IPR017853">
    <property type="entry name" value="GH"/>
</dbReference>
<dbReference type="GeneID" id="106156331"/>
<dbReference type="SUPFAM" id="SSF49785">
    <property type="entry name" value="Galactose-binding domain-like"/>
    <property type="match status" value="1"/>
</dbReference>
<dbReference type="Pfam" id="PF21317">
    <property type="entry name" value="BetaGal_ABD_1"/>
    <property type="match status" value="1"/>
</dbReference>